<evidence type="ECO:0000313" key="3">
    <source>
        <dbReference type="Proteomes" id="UP000008221"/>
    </source>
</evidence>
<reference evidence="2 3" key="1">
    <citation type="journal article" date="2009" name="Genome Res.">
        <title>Complete genome of the cellulolytic thermophile Acidothermus cellulolyticus 11B provides insights into its ecophysiological and evolutionary adaptations.</title>
        <authorList>
            <person name="Barabote R.D."/>
            <person name="Xie G."/>
            <person name="Leu D.H."/>
            <person name="Normand P."/>
            <person name="Necsulea A."/>
            <person name="Daubin V."/>
            <person name="Medigue C."/>
            <person name="Adney W.S."/>
            <person name="Xu X.C."/>
            <person name="Lapidus A."/>
            <person name="Parales R.E."/>
            <person name="Detter C."/>
            <person name="Pujic P."/>
            <person name="Bruce D."/>
            <person name="Lavire C."/>
            <person name="Challacombe J.F."/>
            <person name="Brettin T.S."/>
            <person name="Berry A.M."/>
        </authorList>
    </citation>
    <scope>NUCLEOTIDE SEQUENCE [LARGE SCALE GENOMIC DNA]</scope>
    <source>
        <strain evidence="3">ATCC 43068 / DSM 8971 / 11B</strain>
    </source>
</reference>
<feature type="transmembrane region" description="Helical" evidence="1">
    <location>
        <begin position="123"/>
        <end position="156"/>
    </location>
</feature>
<dbReference type="RefSeq" id="WP_011718991.1">
    <property type="nucleotide sequence ID" value="NC_008578.1"/>
</dbReference>
<protein>
    <recommendedName>
        <fullName evidence="4">ABC transporter transmembrane protein</fullName>
    </recommendedName>
</protein>
<organism evidence="2 3">
    <name type="scientific">Acidothermus cellulolyticus (strain ATCC 43068 / DSM 8971 / 11B)</name>
    <dbReference type="NCBI Taxonomy" id="351607"/>
    <lineage>
        <taxon>Bacteria</taxon>
        <taxon>Bacillati</taxon>
        <taxon>Actinomycetota</taxon>
        <taxon>Actinomycetes</taxon>
        <taxon>Acidothermales</taxon>
        <taxon>Acidothermaceae</taxon>
        <taxon>Acidothermus</taxon>
    </lineage>
</organism>
<dbReference type="AlphaFoldDB" id="A0LR67"/>
<keyword evidence="1" id="KW-1133">Transmembrane helix</keyword>
<dbReference type="InParanoid" id="A0LR67"/>
<feature type="transmembrane region" description="Helical" evidence="1">
    <location>
        <begin position="36"/>
        <end position="56"/>
    </location>
</feature>
<dbReference type="Proteomes" id="UP000008221">
    <property type="component" value="Chromosome"/>
</dbReference>
<proteinExistence type="predicted"/>
<feature type="transmembrane region" description="Helical" evidence="1">
    <location>
        <begin position="256"/>
        <end position="274"/>
    </location>
</feature>
<evidence type="ECO:0008006" key="4">
    <source>
        <dbReference type="Google" id="ProtNLM"/>
    </source>
</evidence>
<dbReference type="eggNOG" id="COG1277">
    <property type="taxonomic scope" value="Bacteria"/>
</dbReference>
<feature type="transmembrane region" description="Helical" evidence="1">
    <location>
        <begin position="202"/>
        <end position="222"/>
    </location>
</feature>
<feature type="transmembrane region" description="Helical" evidence="1">
    <location>
        <begin position="168"/>
        <end position="190"/>
    </location>
</feature>
<dbReference type="OrthoDB" id="5188656at2"/>
<evidence type="ECO:0000313" key="2">
    <source>
        <dbReference type="EMBL" id="ABK51927.1"/>
    </source>
</evidence>
<accession>A0LR67</accession>
<dbReference type="STRING" id="351607.Acel_0152"/>
<dbReference type="KEGG" id="ace:Acel_0152"/>
<name>A0LR67_ACIC1</name>
<evidence type="ECO:0000256" key="1">
    <source>
        <dbReference type="SAM" id="Phobius"/>
    </source>
</evidence>
<dbReference type="Pfam" id="PF12730">
    <property type="entry name" value="ABC2_membrane_4"/>
    <property type="match status" value="1"/>
</dbReference>
<sequence length="282" mass="29603">MTETVSDSRRTSATTPVPRGVLGPALAMEWVRARSILSTWVILGCCVASALLAYLVGRGQADLREATNGSLGSASLDTWISVVTAPVSTTAILVGIFAAMAIGHEFRYGTIDVVLTHLPRRRVLFAAKTITVCGYGVVAGVVALVLGAAVLAGAGLWNRVGGDAVTPGLFAGLMCRSALVACGFGLVFLAVTALTRSMRWGIILPIIWLNFVEVAIGAVPAMNKGVWRYALPFRDAQSALDPSRHGFDTAGGTNPWLSLGVFLAAAVIVGWVSAERFSRMDV</sequence>
<dbReference type="EMBL" id="CP000481">
    <property type="protein sequence ID" value="ABK51927.1"/>
    <property type="molecule type" value="Genomic_DNA"/>
</dbReference>
<dbReference type="HOGENOM" id="CLU_985615_0_0_11"/>
<keyword evidence="1" id="KW-0472">Membrane</keyword>
<keyword evidence="1" id="KW-0812">Transmembrane</keyword>
<feature type="transmembrane region" description="Helical" evidence="1">
    <location>
        <begin position="76"/>
        <end position="102"/>
    </location>
</feature>
<keyword evidence="3" id="KW-1185">Reference proteome</keyword>
<gene>
    <name evidence="2" type="ordered locus">Acel_0152</name>
</gene>